<dbReference type="EMBL" id="ML170156">
    <property type="protein sequence ID" value="TDL29924.1"/>
    <property type="molecule type" value="Genomic_DNA"/>
</dbReference>
<dbReference type="VEuPathDB" id="FungiDB:BD410DRAFT_780428"/>
<name>A0A4R5XFI5_9AGAM</name>
<dbReference type="OrthoDB" id="2786563at2759"/>
<evidence type="ECO:0000313" key="2">
    <source>
        <dbReference type="Proteomes" id="UP000294933"/>
    </source>
</evidence>
<protein>
    <submittedName>
        <fullName evidence="1">Uncharacterized protein</fullName>
    </submittedName>
</protein>
<sequence>MNRLPDEILKEILEPSLHIPNDEFSSTDSACDGGPFGRTARNSSSLLVVSKRWMRVATPLLYEVVIIRSTAQSQALAYAIKSNKAFGLFIKKLRMEGGFGKSPAQFISSAPNIRELFVTLDVWSNDSTSGLCDVLSGMKIRRLIINHQDPAITNAQSTRLWQSLSSCIPRWSNLEILEYHSSYVMTVNGKGKYMELVTLLNASPFVKHVILDWVPHRVLTAIASVTSLKTISVEALWSTTDQDISSNPRLLKLVQVRTKFADEPIADVLPFASVVAGYKPLENVPEHTAKPIWDLIFSFATHSYYFAKPPSIKPPSAPNFSREYVPHYWTAQCLSLVSKSFREIVKRHLFSIVHVESSRRFSAFSDAINDNDTTAHLVRVLRINCLRQSLGAEHDNRMTILLPKLTGLVYFDAPLFNLRQLKRLNPTATANLQTLDVRLAIHDQSERDIVELGVFAELVYFRCRFDLSGASRRCALRPPTVIVHLPHLTSFSVGLNENEDTLDAFCSVRMPSLTHLQLSGRHPKTEQFLRLNGETLNVLEISETPSSALWTWCPHLENVTVYATNQHKLASLLKPPAGGQKYSSLLKIHFTLRLFGSNIEKAMLSATEGFELIDFSHFPNLREVHIRGLTWPNTERDIKKNPRCDSFGLCLKKWGIAVYDGSGTPWRERAKVRRGR</sequence>
<organism evidence="1 2">
    <name type="scientific">Rickenella mellea</name>
    <dbReference type="NCBI Taxonomy" id="50990"/>
    <lineage>
        <taxon>Eukaryota</taxon>
        <taxon>Fungi</taxon>
        <taxon>Dikarya</taxon>
        <taxon>Basidiomycota</taxon>
        <taxon>Agaricomycotina</taxon>
        <taxon>Agaricomycetes</taxon>
        <taxon>Hymenochaetales</taxon>
        <taxon>Rickenellaceae</taxon>
        <taxon>Rickenella</taxon>
    </lineage>
</organism>
<dbReference type="InterPro" id="IPR032675">
    <property type="entry name" value="LRR_dom_sf"/>
</dbReference>
<dbReference type="Proteomes" id="UP000294933">
    <property type="component" value="Unassembled WGS sequence"/>
</dbReference>
<reference evidence="1 2" key="1">
    <citation type="submission" date="2018-06" db="EMBL/GenBank/DDBJ databases">
        <title>A transcriptomic atlas of mushroom development highlights an independent origin of complex multicellularity.</title>
        <authorList>
            <consortium name="DOE Joint Genome Institute"/>
            <person name="Krizsan K."/>
            <person name="Almasi E."/>
            <person name="Merenyi Z."/>
            <person name="Sahu N."/>
            <person name="Viragh M."/>
            <person name="Koszo T."/>
            <person name="Mondo S."/>
            <person name="Kiss B."/>
            <person name="Balint B."/>
            <person name="Kues U."/>
            <person name="Barry K."/>
            <person name="Hegedus J.C."/>
            <person name="Henrissat B."/>
            <person name="Johnson J."/>
            <person name="Lipzen A."/>
            <person name="Ohm R."/>
            <person name="Nagy I."/>
            <person name="Pangilinan J."/>
            <person name="Yan J."/>
            <person name="Xiong Y."/>
            <person name="Grigoriev I.V."/>
            <person name="Hibbett D.S."/>
            <person name="Nagy L.G."/>
        </authorList>
    </citation>
    <scope>NUCLEOTIDE SEQUENCE [LARGE SCALE GENOMIC DNA]</scope>
    <source>
        <strain evidence="1 2">SZMC22713</strain>
    </source>
</reference>
<dbReference type="AlphaFoldDB" id="A0A4R5XFI5"/>
<evidence type="ECO:0000313" key="1">
    <source>
        <dbReference type="EMBL" id="TDL29924.1"/>
    </source>
</evidence>
<keyword evidence="2" id="KW-1185">Reference proteome</keyword>
<accession>A0A4R5XFI5</accession>
<dbReference type="Gene3D" id="3.80.10.10">
    <property type="entry name" value="Ribonuclease Inhibitor"/>
    <property type="match status" value="1"/>
</dbReference>
<proteinExistence type="predicted"/>
<gene>
    <name evidence="1" type="ORF">BD410DRAFT_780428</name>
</gene>